<gene>
    <name evidence="1" type="ORF">SCALOS_LOCUS9510</name>
</gene>
<accession>A0ACA9NYT8</accession>
<sequence length="68" mass="8137">TKNKRTIYKYEEMTKDTWIDFTEEIDKQLQKIQHNSHQNSSLTNLNKLWHKLSQAITIVAKTHIPQTK</sequence>
<proteinExistence type="predicted"/>
<comment type="caution">
    <text evidence="1">The sequence shown here is derived from an EMBL/GenBank/DDBJ whole genome shotgun (WGS) entry which is preliminary data.</text>
</comment>
<evidence type="ECO:0000313" key="1">
    <source>
        <dbReference type="EMBL" id="CAG8674852.1"/>
    </source>
</evidence>
<dbReference type="Proteomes" id="UP000789860">
    <property type="component" value="Unassembled WGS sequence"/>
</dbReference>
<name>A0ACA9NYT8_9GLOM</name>
<keyword evidence="2" id="KW-1185">Reference proteome</keyword>
<protein>
    <submittedName>
        <fullName evidence="1">5818_t:CDS:1</fullName>
    </submittedName>
</protein>
<organism evidence="1 2">
    <name type="scientific">Scutellospora calospora</name>
    <dbReference type="NCBI Taxonomy" id="85575"/>
    <lineage>
        <taxon>Eukaryota</taxon>
        <taxon>Fungi</taxon>
        <taxon>Fungi incertae sedis</taxon>
        <taxon>Mucoromycota</taxon>
        <taxon>Glomeromycotina</taxon>
        <taxon>Glomeromycetes</taxon>
        <taxon>Diversisporales</taxon>
        <taxon>Gigasporaceae</taxon>
        <taxon>Scutellospora</taxon>
    </lineage>
</organism>
<dbReference type="EMBL" id="CAJVPM010029895">
    <property type="protein sequence ID" value="CAG8674852.1"/>
    <property type="molecule type" value="Genomic_DNA"/>
</dbReference>
<evidence type="ECO:0000313" key="2">
    <source>
        <dbReference type="Proteomes" id="UP000789860"/>
    </source>
</evidence>
<feature type="non-terminal residue" evidence="1">
    <location>
        <position position="1"/>
    </location>
</feature>
<reference evidence="1" key="1">
    <citation type="submission" date="2021-06" db="EMBL/GenBank/DDBJ databases">
        <authorList>
            <person name="Kallberg Y."/>
            <person name="Tangrot J."/>
            <person name="Rosling A."/>
        </authorList>
    </citation>
    <scope>NUCLEOTIDE SEQUENCE</scope>
    <source>
        <strain evidence="1">AU212A</strain>
    </source>
</reference>
<feature type="non-terminal residue" evidence="1">
    <location>
        <position position="68"/>
    </location>
</feature>